<feature type="transmembrane region" description="Helical" evidence="6">
    <location>
        <begin position="559"/>
        <end position="583"/>
    </location>
</feature>
<evidence type="ECO:0000256" key="2">
    <source>
        <dbReference type="ARBA" id="ARBA00022475"/>
    </source>
</evidence>
<feature type="transmembrane region" description="Helical" evidence="6">
    <location>
        <begin position="482"/>
        <end position="505"/>
    </location>
</feature>
<evidence type="ECO:0000256" key="3">
    <source>
        <dbReference type="ARBA" id="ARBA00022692"/>
    </source>
</evidence>
<dbReference type="GO" id="GO:0005886">
    <property type="term" value="C:plasma membrane"/>
    <property type="evidence" value="ECO:0007669"/>
    <property type="project" value="UniProtKB-SubCell"/>
</dbReference>
<evidence type="ECO:0000256" key="5">
    <source>
        <dbReference type="ARBA" id="ARBA00023136"/>
    </source>
</evidence>
<keyword evidence="4 6" id="KW-1133">Transmembrane helix</keyword>
<dbReference type="InterPro" id="IPR050833">
    <property type="entry name" value="Poly_Biosynth_Transport"/>
</dbReference>
<comment type="subcellular location">
    <subcellularLocation>
        <location evidence="1">Cell membrane</location>
        <topology evidence="1">Multi-pass membrane protein</topology>
    </subcellularLocation>
</comment>
<dbReference type="EMBL" id="PCRE01000038">
    <property type="protein sequence ID" value="PIP14901.1"/>
    <property type="molecule type" value="Genomic_DNA"/>
</dbReference>
<feature type="transmembrane region" description="Helical" evidence="6">
    <location>
        <begin position="402"/>
        <end position="423"/>
    </location>
</feature>
<comment type="caution">
    <text evidence="7">The sequence shown here is derived from an EMBL/GenBank/DDBJ whole genome shotgun (WGS) entry which is preliminary data.</text>
</comment>
<keyword evidence="2" id="KW-1003">Cell membrane</keyword>
<feature type="transmembrane region" description="Helical" evidence="6">
    <location>
        <begin position="525"/>
        <end position="547"/>
    </location>
</feature>
<dbReference type="SUPFAM" id="SSF53448">
    <property type="entry name" value="Nucleotide-diphospho-sugar transferases"/>
    <property type="match status" value="1"/>
</dbReference>
<feature type="transmembrane region" description="Helical" evidence="6">
    <location>
        <begin position="590"/>
        <end position="609"/>
    </location>
</feature>
<feature type="transmembrane region" description="Helical" evidence="6">
    <location>
        <begin position="346"/>
        <end position="367"/>
    </location>
</feature>
<dbReference type="Gene3D" id="3.90.550.10">
    <property type="entry name" value="Spore Coat Polysaccharide Biosynthesis Protein SpsA, Chain A"/>
    <property type="match status" value="1"/>
</dbReference>
<name>A0A2G9Y8R7_9BACT</name>
<feature type="transmembrane region" description="Helical" evidence="6">
    <location>
        <begin position="280"/>
        <end position="305"/>
    </location>
</feature>
<evidence type="ECO:0000256" key="6">
    <source>
        <dbReference type="SAM" id="Phobius"/>
    </source>
</evidence>
<gene>
    <name evidence="7" type="ORF">COX47_02640</name>
</gene>
<feature type="transmembrane region" description="Helical" evidence="6">
    <location>
        <begin position="443"/>
        <end position="462"/>
    </location>
</feature>
<evidence type="ECO:0000256" key="4">
    <source>
        <dbReference type="ARBA" id="ARBA00022989"/>
    </source>
</evidence>
<feature type="transmembrane region" description="Helical" evidence="6">
    <location>
        <begin position="242"/>
        <end position="268"/>
    </location>
</feature>
<dbReference type="Pfam" id="PF01943">
    <property type="entry name" value="Polysacc_synt"/>
    <property type="match status" value="1"/>
</dbReference>
<keyword evidence="5 6" id="KW-0472">Membrane</keyword>
<organism evidence="7 8">
    <name type="scientific">Candidatus Roizmanbacteria bacterium CG23_combo_of_CG06-09_8_20_14_all_35_49</name>
    <dbReference type="NCBI Taxonomy" id="1974863"/>
    <lineage>
        <taxon>Bacteria</taxon>
        <taxon>Candidatus Roizmaniibacteriota</taxon>
    </lineage>
</organism>
<proteinExistence type="predicted"/>
<sequence>MKNDNEKLKIGFIIVLYKTLKSDVERLRREVHDLRFKNYEIYFIDNTKNNIGYAAGVNIGIKKAIKDRCDLFVVANPDISLTSLTAQNFLPASQHFDIWGLAMKQQGKIYYGGEVDKWRMSGGLIEKKPKKRFVSCDFVSGSLMFIKREVIEKIGLFEEKYFMYYEEVDYCWRAKKQGFKIGVASQITYDHFEVSKNNPQKEFYLFKNRLRFLLKYGSWKQKAHEFLRLPKTFYEEVIKRPFYLNFFSLNISSLVNKVLHFILFLLLIRNFRPEDYAVYTLAWTHLGLFLPLLDFGTTSYGLVNLSRVEKPQFSELFSFRFLLSIMAFITTIIFAFIFHYSQTVRLAILLVSIVVFSNMISGSFLIYASVLSKAYLVSFVSMIFQIILILSLIATIFVSRKIISLFFVTFVLYNLYSLANFILIKSQLKKISFSFRFSSLMKIAKGSMIFLFISLLAGWYSKIDVILLNFLRGQKEVGIYSAGYRFLDALMFMVTAYNVSSIPIYSQLAADKDKKSFINKIKHDFWLLFIIGGGCALGIFIFAPLILPHLFKFNYFDSIKVLRIIIFALPLILFTSIAINGLYALKKSKFIIYLFIFQLVFNVTLNYFLIPKFSYFASSWITIGGEILNTLLLFAILKTVLNKDSL</sequence>
<feature type="transmembrane region" description="Helical" evidence="6">
    <location>
        <begin position="317"/>
        <end position="340"/>
    </location>
</feature>
<dbReference type="PANTHER" id="PTHR30250:SF11">
    <property type="entry name" value="O-ANTIGEN TRANSPORTER-RELATED"/>
    <property type="match status" value="1"/>
</dbReference>
<protein>
    <recommendedName>
        <fullName evidence="9">Polysaccharide biosynthesis protein C-terminal domain-containing protein</fullName>
    </recommendedName>
</protein>
<evidence type="ECO:0008006" key="9">
    <source>
        <dbReference type="Google" id="ProtNLM"/>
    </source>
</evidence>
<accession>A0A2G9Y8R7</accession>
<feature type="transmembrane region" description="Helical" evidence="6">
    <location>
        <begin position="615"/>
        <end position="637"/>
    </location>
</feature>
<dbReference type="PANTHER" id="PTHR30250">
    <property type="entry name" value="PST FAMILY PREDICTED COLANIC ACID TRANSPORTER"/>
    <property type="match status" value="1"/>
</dbReference>
<keyword evidence="3 6" id="KW-0812">Transmembrane</keyword>
<dbReference type="InterPro" id="IPR002797">
    <property type="entry name" value="Polysacc_synth"/>
</dbReference>
<reference evidence="7 8" key="1">
    <citation type="submission" date="2017-09" db="EMBL/GenBank/DDBJ databases">
        <title>Depth-based differentiation of microbial function through sediment-hosted aquifers and enrichment of novel symbionts in the deep terrestrial subsurface.</title>
        <authorList>
            <person name="Probst A.J."/>
            <person name="Ladd B."/>
            <person name="Jarett J.K."/>
            <person name="Geller-Mcgrath D.E."/>
            <person name="Sieber C.M."/>
            <person name="Emerson J.B."/>
            <person name="Anantharaman K."/>
            <person name="Thomas B.C."/>
            <person name="Malmstrom R."/>
            <person name="Stieglmeier M."/>
            <person name="Klingl A."/>
            <person name="Woyke T."/>
            <person name="Ryan C.M."/>
            <person name="Banfield J.F."/>
        </authorList>
    </citation>
    <scope>NUCLEOTIDE SEQUENCE [LARGE SCALE GENOMIC DNA]</scope>
    <source>
        <strain evidence="7">CG23_combo_of_CG06-09_8_20_14_all_35_49</strain>
    </source>
</reference>
<evidence type="ECO:0000313" key="8">
    <source>
        <dbReference type="Proteomes" id="UP000231025"/>
    </source>
</evidence>
<dbReference type="Proteomes" id="UP000231025">
    <property type="component" value="Unassembled WGS sequence"/>
</dbReference>
<feature type="transmembrane region" description="Helical" evidence="6">
    <location>
        <begin position="374"/>
        <end position="396"/>
    </location>
</feature>
<evidence type="ECO:0000313" key="7">
    <source>
        <dbReference type="EMBL" id="PIP14901.1"/>
    </source>
</evidence>
<dbReference type="InterPro" id="IPR029044">
    <property type="entry name" value="Nucleotide-diphossugar_trans"/>
</dbReference>
<dbReference type="AlphaFoldDB" id="A0A2G9Y8R7"/>
<evidence type="ECO:0000256" key="1">
    <source>
        <dbReference type="ARBA" id="ARBA00004651"/>
    </source>
</evidence>